<sequence length="142" mass="16298">MFFSVAADTFFSMAADPLAFSFPSSPHLSDHFIVHVRVSIDYPFFRTLPYHQGRIRIRVVTPPGAQQHASARRFHNTRFQRASPRPASAVMAAIKGVSRDLISGRRRHSTNKLRPAHDMRCAACAHRRRRAEDVLRVDEKYR</sequence>
<keyword evidence="2" id="KW-1185">Reference proteome</keyword>
<dbReference type="AlphaFoldDB" id="A0A4C1X2F2"/>
<gene>
    <name evidence="1" type="ORF">EVAR_40456_1</name>
</gene>
<evidence type="ECO:0000313" key="2">
    <source>
        <dbReference type="Proteomes" id="UP000299102"/>
    </source>
</evidence>
<dbReference type="Proteomes" id="UP000299102">
    <property type="component" value="Unassembled WGS sequence"/>
</dbReference>
<evidence type="ECO:0000313" key="1">
    <source>
        <dbReference type="EMBL" id="GBP56465.1"/>
    </source>
</evidence>
<comment type="caution">
    <text evidence="1">The sequence shown here is derived from an EMBL/GenBank/DDBJ whole genome shotgun (WGS) entry which is preliminary data.</text>
</comment>
<organism evidence="1 2">
    <name type="scientific">Eumeta variegata</name>
    <name type="common">Bagworm moth</name>
    <name type="synonym">Eumeta japonica</name>
    <dbReference type="NCBI Taxonomy" id="151549"/>
    <lineage>
        <taxon>Eukaryota</taxon>
        <taxon>Metazoa</taxon>
        <taxon>Ecdysozoa</taxon>
        <taxon>Arthropoda</taxon>
        <taxon>Hexapoda</taxon>
        <taxon>Insecta</taxon>
        <taxon>Pterygota</taxon>
        <taxon>Neoptera</taxon>
        <taxon>Endopterygota</taxon>
        <taxon>Lepidoptera</taxon>
        <taxon>Glossata</taxon>
        <taxon>Ditrysia</taxon>
        <taxon>Tineoidea</taxon>
        <taxon>Psychidae</taxon>
        <taxon>Oiketicinae</taxon>
        <taxon>Eumeta</taxon>
    </lineage>
</organism>
<accession>A0A4C1X2F2</accession>
<protein>
    <submittedName>
        <fullName evidence="1">Uncharacterized protein</fullName>
    </submittedName>
</protein>
<dbReference type="EMBL" id="BGZK01000693">
    <property type="protein sequence ID" value="GBP56465.1"/>
    <property type="molecule type" value="Genomic_DNA"/>
</dbReference>
<proteinExistence type="predicted"/>
<reference evidence="1 2" key="1">
    <citation type="journal article" date="2019" name="Commun. Biol.">
        <title>The bagworm genome reveals a unique fibroin gene that provides high tensile strength.</title>
        <authorList>
            <person name="Kono N."/>
            <person name="Nakamura H."/>
            <person name="Ohtoshi R."/>
            <person name="Tomita M."/>
            <person name="Numata K."/>
            <person name="Arakawa K."/>
        </authorList>
    </citation>
    <scope>NUCLEOTIDE SEQUENCE [LARGE SCALE GENOMIC DNA]</scope>
</reference>
<name>A0A4C1X2F2_EUMVA</name>